<protein>
    <recommendedName>
        <fullName evidence="5">Ner winged helix-turn-helix DNA-binding domain-containing protein</fullName>
    </recommendedName>
</protein>
<evidence type="ECO:0000313" key="7">
    <source>
        <dbReference type="Proteomes" id="UP000240987"/>
    </source>
</evidence>
<dbReference type="SUPFAM" id="SSF47413">
    <property type="entry name" value="lambda repressor-like DNA-binding domains"/>
    <property type="match status" value="1"/>
</dbReference>
<comment type="similarity">
    <text evidence="1">Belongs to the ner transcriptional regulatory family.</text>
</comment>
<dbReference type="Gene3D" id="1.10.260.40">
    <property type="entry name" value="lambda repressor-like DNA-binding domains"/>
    <property type="match status" value="1"/>
</dbReference>
<dbReference type="InterPro" id="IPR010982">
    <property type="entry name" value="Lambda_DNA-bd_dom_sf"/>
</dbReference>
<dbReference type="InterPro" id="IPR038722">
    <property type="entry name" value="Ner_HTH_dom"/>
</dbReference>
<evidence type="ECO:0000256" key="1">
    <source>
        <dbReference type="ARBA" id="ARBA00006157"/>
    </source>
</evidence>
<evidence type="ECO:0000256" key="3">
    <source>
        <dbReference type="ARBA" id="ARBA00023125"/>
    </source>
</evidence>
<evidence type="ECO:0000259" key="5">
    <source>
        <dbReference type="Pfam" id="PF13693"/>
    </source>
</evidence>
<organism evidence="6 7">
    <name type="scientific">Photobacterium frigidiphilum</name>
    <dbReference type="NCBI Taxonomy" id="264736"/>
    <lineage>
        <taxon>Bacteria</taxon>
        <taxon>Pseudomonadati</taxon>
        <taxon>Pseudomonadota</taxon>
        <taxon>Gammaproteobacteria</taxon>
        <taxon>Vibrionales</taxon>
        <taxon>Vibrionaceae</taxon>
        <taxon>Photobacterium</taxon>
    </lineage>
</organism>
<accession>A0A2T3JCM1</accession>
<dbReference type="GO" id="GO:0003677">
    <property type="term" value="F:DNA binding"/>
    <property type="evidence" value="ECO:0007669"/>
    <property type="project" value="UniProtKB-KW"/>
</dbReference>
<keyword evidence="7" id="KW-1185">Reference proteome</keyword>
<keyword evidence="2" id="KW-0805">Transcription regulation</keyword>
<evidence type="ECO:0000313" key="6">
    <source>
        <dbReference type="EMBL" id="PSU46636.1"/>
    </source>
</evidence>
<dbReference type="Proteomes" id="UP000240987">
    <property type="component" value="Unassembled WGS sequence"/>
</dbReference>
<reference evidence="6 7" key="1">
    <citation type="submission" date="2018-01" db="EMBL/GenBank/DDBJ databases">
        <title>Whole genome sequencing of Histamine producing bacteria.</title>
        <authorList>
            <person name="Butler K."/>
        </authorList>
    </citation>
    <scope>NUCLEOTIDE SEQUENCE [LARGE SCALE GENOMIC DNA]</scope>
    <source>
        <strain evidence="6 7">JCM 12947</strain>
    </source>
</reference>
<keyword evidence="4" id="KW-0804">Transcription</keyword>
<proteinExistence type="inferred from homology"/>
<name>A0A2T3JCM1_9GAMM</name>
<comment type="caution">
    <text evidence="6">The sequence shown here is derived from an EMBL/GenBank/DDBJ whole genome shotgun (WGS) entry which is preliminary data.</text>
</comment>
<sequence>MDQQTHFQIRKDNGDLKDEFILAALKSSGWTYSTLGEAHGLGKTTLRNAIRSNWPKGEDIIAAAIGMPADAIWPSRFPRREAKRG</sequence>
<dbReference type="EMBL" id="PYMJ01000020">
    <property type="protein sequence ID" value="PSU46636.1"/>
    <property type="molecule type" value="Genomic_DNA"/>
</dbReference>
<dbReference type="OrthoDB" id="5405994at2"/>
<dbReference type="RefSeq" id="WP_107243997.1">
    <property type="nucleotide sequence ID" value="NZ_PYMJ01000020.1"/>
</dbReference>
<keyword evidence="3" id="KW-0238">DNA-binding</keyword>
<dbReference type="Pfam" id="PF13693">
    <property type="entry name" value="HTH_35"/>
    <property type="match status" value="1"/>
</dbReference>
<evidence type="ECO:0000256" key="4">
    <source>
        <dbReference type="ARBA" id="ARBA00023163"/>
    </source>
</evidence>
<evidence type="ECO:0000256" key="2">
    <source>
        <dbReference type="ARBA" id="ARBA00023015"/>
    </source>
</evidence>
<feature type="domain" description="Ner winged helix-turn-helix DNA-binding" evidence="5">
    <location>
        <begin position="17"/>
        <end position="82"/>
    </location>
</feature>
<gene>
    <name evidence="6" type="ORF">C9J12_18170</name>
</gene>
<dbReference type="AlphaFoldDB" id="A0A2T3JCM1"/>